<comment type="caution">
    <text evidence="2">The sequence shown here is derived from an EMBL/GenBank/DDBJ whole genome shotgun (WGS) entry which is preliminary data.</text>
</comment>
<name>A0ABV7FHU5_9GAMM</name>
<dbReference type="EMBL" id="JBHRTF010000004">
    <property type="protein sequence ID" value="MFC3116331.1"/>
    <property type="molecule type" value="Genomic_DNA"/>
</dbReference>
<organism evidence="2 3">
    <name type="scientific">Cellvibrio fontiphilus</name>
    <dbReference type="NCBI Taxonomy" id="1815559"/>
    <lineage>
        <taxon>Bacteria</taxon>
        <taxon>Pseudomonadati</taxon>
        <taxon>Pseudomonadota</taxon>
        <taxon>Gammaproteobacteria</taxon>
        <taxon>Cellvibrionales</taxon>
        <taxon>Cellvibrionaceae</taxon>
        <taxon>Cellvibrio</taxon>
    </lineage>
</organism>
<dbReference type="Gene3D" id="3.40.50.1820">
    <property type="entry name" value="alpha/beta hydrolase"/>
    <property type="match status" value="1"/>
</dbReference>
<dbReference type="Proteomes" id="UP001595555">
    <property type="component" value="Unassembled WGS sequence"/>
</dbReference>
<reference evidence="3" key="1">
    <citation type="journal article" date="2019" name="Int. J. Syst. Evol. Microbiol.">
        <title>The Global Catalogue of Microorganisms (GCM) 10K type strain sequencing project: providing services to taxonomists for standard genome sequencing and annotation.</title>
        <authorList>
            <consortium name="The Broad Institute Genomics Platform"/>
            <consortium name="The Broad Institute Genome Sequencing Center for Infectious Disease"/>
            <person name="Wu L."/>
            <person name="Ma J."/>
        </authorList>
    </citation>
    <scope>NUCLEOTIDE SEQUENCE [LARGE SCALE GENOMIC DNA]</scope>
    <source>
        <strain evidence="3">KCTC 52237</strain>
    </source>
</reference>
<evidence type="ECO:0000313" key="2">
    <source>
        <dbReference type="EMBL" id="MFC3116331.1"/>
    </source>
</evidence>
<accession>A0ABV7FHU5</accession>
<protein>
    <submittedName>
        <fullName evidence="2">Alpha/beta hydrolase</fullName>
    </submittedName>
</protein>
<dbReference type="GO" id="GO:0016787">
    <property type="term" value="F:hydrolase activity"/>
    <property type="evidence" value="ECO:0007669"/>
    <property type="project" value="UniProtKB-KW"/>
</dbReference>
<evidence type="ECO:0000259" key="1">
    <source>
        <dbReference type="Pfam" id="PF12146"/>
    </source>
</evidence>
<dbReference type="Pfam" id="PF12146">
    <property type="entry name" value="Hydrolase_4"/>
    <property type="match status" value="1"/>
</dbReference>
<evidence type="ECO:0000313" key="3">
    <source>
        <dbReference type="Proteomes" id="UP001595555"/>
    </source>
</evidence>
<proteinExistence type="predicted"/>
<gene>
    <name evidence="2" type="ORF">ACFODX_12235</name>
</gene>
<keyword evidence="2" id="KW-0378">Hydrolase</keyword>
<dbReference type="RefSeq" id="WP_378119482.1">
    <property type="nucleotide sequence ID" value="NZ_JBHRTF010000004.1"/>
</dbReference>
<dbReference type="PANTHER" id="PTHR42103:SF2">
    <property type="entry name" value="AB HYDROLASE-1 DOMAIN-CONTAINING PROTEIN"/>
    <property type="match status" value="1"/>
</dbReference>
<dbReference type="InterPro" id="IPR022742">
    <property type="entry name" value="Hydrolase_4"/>
</dbReference>
<dbReference type="PANTHER" id="PTHR42103">
    <property type="entry name" value="ALPHA/BETA-HYDROLASES SUPERFAMILY PROTEIN"/>
    <property type="match status" value="1"/>
</dbReference>
<dbReference type="InterPro" id="IPR029058">
    <property type="entry name" value="AB_hydrolase_fold"/>
</dbReference>
<dbReference type="SUPFAM" id="SSF53474">
    <property type="entry name" value="alpha/beta-Hydrolases"/>
    <property type="match status" value="1"/>
</dbReference>
<keyword evidence="3" id="KW-1185">Reference proteome</keyword>
<feature type="domain" description="Serine aminopeptidase S33" evidence="1">
    <location>
        <begin position="35"/>
        <end position="146"/>
    </location>
</feature>
<sequence>MVFPFAKEQAVFVPGPSGQLEAMIHAPDDEGVFSERRAIAIICHPHPQHGGTMDNKVVTTLMRVYRDLGIAVVRFNFRGVGRSEGQFDNAIGEQDDLLAMVAWLNQQFPDAPLLLTGFSFGSSIAAQVSYEVARLLHLALIAPPVERYPYARNGKFNCPLCVVQGGKDERVVASGVYDWAASLQSDVELIRYPEAGHFFHGYLTALKVDLSAAIERQLTEVV</sequence>